<dbReference type="Gene3D" id="3.30.300.70">
    <property type="entry name" value="RimP-like superfamily, N-terminal"/>
    <property type="match status" value="1"/>
</dbReference>
<feature type="compositionally biased region" description="Basic and acidic residues" evidence="15">
    <location>
        <begin position="772"/>
        <end position="783"/>
    </location>
</feature>
<dbReference type="HAMAP" id="MF_00945_B">
    <property type="entry name" value="NusA_B"/>
    <property type="match status" value="1"/>
</dbReference>
<dbReference type="InterPro" id="IPR009000">
    <property type="entry name" value="Transl_B-barrel_sf"/>
</dbReference>
<dbReference type="FunFam" id="2.40.30.10:FF:000008">
    <property type="entry name" value="Translation initiation factor IF-2"/>
    <property type="match status" value="1"/>
</dbReference>
<keyword evidence="12" id="KW-0804">Transcription</keyword>
<dbReference type="SMART" id="SM00316">
    <property type="entry name" value="S1"/>
    <property type="match status" value="1"/>
</dbReference>
<dbReference type="NCBIfam" id="TIGR01953">
    <property type="entry name" value="NusA"/>
    <property type="match status" value="1"/>
</dbReference>
<evidence type="ECO:0000256" key="4">
    <source>
        <dbReference type="ARBA" id="ARBA00022517"/>
    </source>
</evidence>
<feature type="compositionally biased region" description="Basic and acidic residues" evidence="15">
    <location>
        <begin position="801"/>
        <end position="810"/>
    </location>
</feature>
<dbReference type="InterPro" id="IPR030842">
    <property type="entry name" value="TF_NusA_bacterial"/>
</dbReference>
<keyword evidence="11" id="KW-0342">GTP-binding</keyword>
<dbReference type="InterPro" id="IPR009019">
    <property type="entry name" value="KH_sf_prok-type"/>
</dbReference>
<dbReference type="CDD" id="cd03692">
    <property type="entry name" value="mtIF2_IVc"/>
    <property type="match status" value="1"/>
</dbReference>
<dbReference type="FunFam" id="2.40.30.10:FF:000007">
    <property type="entry name" value="Translation initiation factor IF-2"/>
    <property type="match status" value="1"/>
</dbReference>
<feature type="region of interest" description="Disordered" evidence="15">
    <location>
        <begin position="693"/>
        <end position="734"/>
    </location>
</feature>
<dbReference type="InterPro" id="IPR013575">
    <property type="entry name" value="IF2_assoc_dom_bac"/>
</dbReference>
<comment type="function">
    <text evidence="13">One of the essential components for the initiation of protein synthesis. Protects formylmethionyl-tRNA from spontaneous hydrolysis and promotes its binding to the 30S ribosomal subunits. Also involved in the hydrolysis of GTP during the formation of the 70S ribosomal complex.</text>
</comment>
<dbReference type="Pfam" id="PF04760">
    <property type="entry name" value="IF2_N"/>
    <property type="match status" value="1"/>
</dbReference>
<dbReference type="InterPro" id="IPR015760">
    <property type="entry name" value="TIF_IF2"/>
</dbReference>
<dbReference type="InterPro" id="IPR053905">
    <property type="entry name" value="EF-G-like_DII"/>
</dbReference>
<dbReference type="GO" id="GO:0003743">
    <property type="term" value="F:translation initiation factor activity"/>
    <property type="evidence" value="ECO:0007669"/>
    <property type="project" value="UniProtKB-KW"/>
</dbReference>
<evidence type="ECO:0000256" key="7">
    <source>
        <dbReference type="ARBA" id="ARBA00022814"/>
    </source>
</evidence>
<dbReference type="Gene3D" id="2.40.50.140">
    <property type="entry name" value="Nucleic acid-binding proteins"/>
    <property type="match status" value="1"/>
</dbReference>
<keyword evidence="4" id="KW-0690">Ribosome biogenesis</keyword>
<dbReference type="Pfam" id="PF02576">
    <property type="entry name" value="RimP_N"/>
    <property type="match status" value="1"/>
</dbReference>
<dbReference type="NCBIfam" id="TIGR01954">
    <property type="entry name" value="nusA_Cterm_rpt"/>
    <property type="match status" value="2"/>
</dbReference>
<keyword evidence="6" id="KW-0547">Nucleotide-binding</keyword>
<dbReference type="PANTHER" id="PTHR43381">
    <property type="entry name" value="TRANSLATION INITIATION FACTOR IF-2-RELATED"/>
    <property type="match status" value="1"/>
</dbReference>
<evidence type="ECO:0000256" key="8">
    <source>
        <dbReference type="ARBA" id="ARBA00022884"/>
    </source>
</evidence>
<dbReference type="InterPro" id="IPR023115">
    <property type="entry name" value="TIF_IF2_dom3"/>
</dbReference>
<feature type="region of interest" description="Disordered" evidence="15">
    <location>
        <begin position="763"/>
        <end position="842"/>
    </location>
</feature>
<evidence type="ECO:0000313" key="16">
    <source>
        <dbReference type="EMBL" id="CAD7221999.1"/>
    </source>
</evidence>
<evidence type="ECO:0000256" key="11">
    <source>
        <dbReference type="ARBA" id="ARBA00023134"/>
    </source>
</evidence>
<reference evidence="16" key="1">
    <citation type="submission" date="2020-11" db="EMBL/GenBank/DDBJ databases">
        <authorList>
            <person name="Tran Van P."/>
        </authorList>
    </citation>
    <scope>NUCLEOTIDE SEQUENCE</scope>
</reference>
<keyword evidence="5" id="KW-0396">Initiation factor</keyword>
<evidence type="ECO:0000256" key="1">
    <source>
        <dbReference type="ARBA" id="ARBA00007733"/>
    </source>
</evidence>
<dbReference type="EMBL" id="OB660025">
    <property type="protein sequence ID" value="CAD7221999.1"/>
    <property type="molecule type" value="Genomic_DNA"/>
</dbReference>
<evidence type="ECO:0000256" key="6">
    <source>
        <dbReference type="ARBA" id="ARBA00022741"/>
    </source>
</evidence>
<dbReference type="SMART" id="SM00322">
    <property type="entry name" value="KH"/>
    <property type="match status" value="2"/>
</dbReference>
<dbReference type="Pfam" id="PF08364">
    <property type="entry name" value="IF2_assoc"/>
    <property type="match status" value="1"/>
</dbReference>
<dbReference type="FunFam" id="3.30.300.70:FF:000001">
    <property type="entry name" value="Ribosome maturation factor RimP"/>
    <property type="match status" value="1"/>
</dbReference>
<feature type="compositionally biased region" description="Basic residues" evidence="15">
    <location>
        <begin position="812"/>
        <end position="830"/>
    </location>
</feature>
<feature type="compositionally biased region" description="Low complexity" evidence="15">
    <location>
        <begin position="784"/>
        <end position="798"/>
    </location>
</feature>
<dbReference type="InterPro" id="IPR012340">
    <property type="entry name" value="NA-bd_OB-fold"/>
</dbReference>
<dbReference type="InterPro" id="IPR003728">
    <property type="entry name" value="Ribosome_maturation_RimP"/>
</dbReference>
<protein>
    <recommendedName>
        <fullName evidence="14">Translation initiation factor IF-2, chloroplastic</fullName>
    </recommendedName>
</protein>
<keyword evidence="3" id="KW-0963">Cytoplasm</keyword>
<dbReference type="InterPro" id="IPR013735">
    <property type="entry name" value="TF_NusA_N"/>
</dbReference>
<dbReference type="GO" id="GO:0042274">
    <property type="term" value="P:ribosomal small subunit biogenesis"/>
    <property type="evidence" value="ECO:0007669"/>
    <property type="project" value="InterPro"/>
</dbReference>
<dbReference type="InterPro" id="IPR010213">
    <property type="entry name" value="TF_NusA"/>
</dbReference>
<dbReference type="InterPro" id="IPR015946">
    <property type="entry name" value="KH_dom-like_a/b"/>
</dbReference>
<dbReference type="InterPro" id="IPR003029">
    <property type="entry name" value="S1_domain"/>
</dbReference>
<dbReference type="PROSITE" id="PS51722">
    <property type="entry name" value="G_TR_2"/>
    <property type="match status" value="1"/>
</dbReference>
<dbReference type="NCBIfam" id="TIGR00231">
    <property type="entry name" value="small_GTP"/>
    <property type="match status" value="1"/>
</dbReference>
<dbReference type="InterPro" id="IPR010995">
    <property type="entry name" value="DNA_repair_Rad51/TF_NusA_a-hlx"/>
</dbReference>
<dbReference type="GO" id="GO:0005829">
    <property type="term" value="C:cytosol"/>
    <property type="evidence" value="ECO:0007669"/>
    <property type="project" value="TreeGrafter"/>
</dbReference>
<comment type="similarity">
    <text evidence="1">Belongs to the TRAFAC class translation factor GTPase superfamily. Classic translation factor GTPase family. IF-2 subfamily.</text>
</comment>
<dbReference type="SUPFAM" id="SSF69705">
    <property type="entry name" value="Transcription factor NusA, N-terminal domain"/>
    <property type="match status" value="1"/>
</dbReference>
<dbReference type="PANTHER" id="PTHR43381:SF5">
    <property type="entry name" value="TR-TYPE G DOMAIN-CONTAINING PROTEIN"/>
    <property type="match status" value="1"/>
</dbReference>
<evidence type="ECO:0000256" key="9">
    <source>
        <dbReference type="ARBA" id="ARBA00022917"/>
    </source>
</evidence>
<dbReference type="Pfam" id="PF11987">
    <property type="entry name" value="IF-2"/>
    <property type="match status" value="1"/>
</dbReference>
<dbReference type="InterPro" id="IPR005225">
    <property type="entry name" value="Small_GTP-bd"/>
</dbReference>
<dbReference type="FunFam" id="3.30.300.20:FF:000005">
    <property type="entry name" value="Transcription termination/antitermination protein NusA"/>
    <property type="match status" value="1"/>
</dbReference>
<dbReference type="InterPro" id="IPR044145">
    <property type="entry name" value="IF2_II"/>
</dbReference>
<proteinExistence type="inferred from homology"/>
<keyword evidence="9" id="KW-0648">Protein biosynthesis</keyword>
<evidence type="ECO:0000256" key="15">
    <source>
        <dbReference type="SAM" id="MobiDB-lite"/>
    </source>
</evidence>
<dbReference type="Pfam" id="PF13184">
    <property type="entry name" value="KH_NusA_1st"/>
    <property type="match status" value="1"/>
</dbReference>
<keyword evidence="10" id="KW-0805">Transcription regulation</keyword>
<dbReference type="Gene3D" id="3.30.56.50">
    <property type="entry name" value="Putative DNA-binding domain, N-terminal subdomain of bacterial translation initiation factor IF2"/>
    <property type="match status" value="1"/>
</dbReference>
<dbReference type="InterPro" id="IPR010214">
    <property type="entry name" value="Tscrpt_termin_fac_NusA_C_rpt"/>
</dbReference>
<dbReference type="InterPro" id="IPR025249">
    <property type="entry name" value="TF_NusA_KH_1st"/>
</dbReference>
<dbReference type="CDD" id="cd03702">
    <property type="entry name" value="IF2_mtIF2_II"/>
    <property type="match status" value="1"/>
</dbReference>
<dbReference type="GO" id="GO:0003924">
    <property type="term" value="F:GTPase activity"/>
    <property type="evidence" value="ECO:0007669"/>
    <property type="project" value="InterPro"/>
</dbReference>
<dbReference type="Pfam" id="PF00575">
    <property type="entry name" value="S1"/>
    <property type="match status" value="1"/>
</dbReference>
<evidence type="ECO:0000256" key="12">
    <source>
        <dbReference type="ARBA" id="ARBA00023163"/>
    </source>
</evidence>
<dbReference type="SUPFAM" id="SSF47794">
    <property type="entry name" value="Rad51 N-terminal domain-like"/>
    <property type="match status" value="2"/>
</dbReference>
<dbReference type="Gene3D" id="2.40.30.10">
    <property type="entry name" value="Translation factors"/>
    <property type="match status" value="2"/>
</dbReference>
<keyword evidence="8" id="KW-0694">RNA-binding</keyword>
<dbReference type="InterPro" id="IPR004087">
    <property type="entry name" value="KH_dom"/>
</dbReference>
<dbReference type="SUPFAM" id="SSF54814">
    <property type="entry name" value="Prokaryotic type KH domain (KH-domain type II)"/>
    <property type="match status" value="2"/>
</dbReference>
<dbReference type="Gene3D" id="3.40.50.300">
    <property type="entry name" value="P-loop containing nucleotide triphosphate hydrolases"/>
    <property type="match status" value="1"/>
</dbReference>
<dbReference type="Pfam" id="PF26594">
    <property type="entry name" value="KH_NusA_2nd"/>
    <property type="match status" value="1"/>
</dbReference>
<dbReference type="FunFam" id="3.40.50.300:FF:000019">
    <property type="entry name" value="Translation initiation factor IF-2"/>
    <property type="match status" value="1"/>
</dbReference>
<dbReference type="CDD" id="cd01887">
    <property type="entry name" value="IF2_eIF5B"/>
    <property type="match status" value="1"/>
</dbReference>
<dbReference type="SUPFAM" id="SSF50447">
    <property type="entry name" value="Translation proteins"/>
    <property type="match status" value="2"/>
</dbReference>
<dbReference type="InterPro" id="IPR000178">
    <property type="entry name" value="TF_IF2_bacterial-like"/>
</dbReference>
<dbReference type="FunFam" id="3.30.300.20:FF:000002">
    <property type="entry name" value="Transcription termination/antitermination protein NusA"/>
    <property type="match status" value="1"/>
</dbReference>
<dbReference type="GO" id="GO:0005525">
    <property type="term" value="F:GTP binding"/>
    <property type="evidence" value="ECO:0007669"/>
    <property type="project" value="UniProtKB-KW"/>
</dbReference>
<dbReference type="Pfam" id="PF14520">
    <property type="entry name" value="HHH_5"/>
    <property type="match status" value="1"/>
</dbReference>
<dbReference type="OrthoDB" id="361630at2759"/>
<dbReference type="PROSITE" id="PS50126">
    <property type="entry name" value="S1"/>
    <property type="match status" value="1"/>
</dbReference>
<dbReference type="GO" id="GO:0003723">
    <property type="term" value="F:RNA binding"/>
    <property type="evidence" value="ECO:0007669"/>
    <property type="project" value="UniProtKB-UniRule"/>
</dbReference>
<dbReference type="HAMAP" id="MF_00100_B">
    <property type="entry name" value="IF_2_B"/>
    <property type="match status" value="1"/>
</dbReference>
<evidence type="ECO:0000256" key="3">
    <source>
        <dbReference type="ARBA" id="ARBA00022490"/>
    </source>
</evidence>
<dbReference type="InterPro" id="IPR000795">
    <property type="entry name" value="T_Tr_GTP-bd_dom"/>
</dbReference>
<dbReference type="InterPro" id="IPR006847">
    <property type="entry name" value="IF2_N"/>
</dbReference>
<dbReference type="PROSITE" id="PS50084">
    <property type="entry name" value="KH_TYPE_1"/>
    <property type="match status" value="1"/>
</dbReference>
<evidence type="ECO:0000256" key="2">
    <source>
        <dbReference type="ARBA" id="ARBA00022472"/>
    </source>
</evidence>
<dbReference type="CDD" id="cd04455">
    <property type="entry name" value="S1_NusA"/>
    <property type="match status" value="1"/>
</dbReference>
<dbReference type="Gene3D" id="3.30.300.20">
    <property type="match status" value="2"/>
</dbReference>
<dbReference type="PROSITE" id="PS01176">
    <property type="entry name" value="IF2"/>
    <property type="match status" value="1"/>
</dbReference>
<dbReference type="Pfam" id="PF00009">
    <property type="entry name" value="GTP_EFTU"/>
    <property type="match status" value="1"/>
</dbReference>
<gene>
    <name evidence="16" type="ORF">CTOB1V02_LOCUS18</name>
</gene>
<dbReference type="GO" id="GO:0031564">
    <property type="term" value="P:transcription antitermination"/>
    <property type="evidence" value="ECO:0007669"/>
    <property type="project" value="UniProtKB-KW"/>
</dbReference>
<dbReference type="InterPro" id="IPR036555">
    <property type="entry name" value="NusA_N_sf"/>
</dbReference>
<evidence type="ECO:0000256" key="13">
    <source>
        <dbReference type="ARBA" id="ARBA00025162"/>
    </source>
</evidence>
<dbReference type="SUPFAM" id="SSF52540">
    <property type="entry name" value="P-loop containing nucleoside triphosphate hydrolases"/>
    <property type="match status" value="1"/>
</dbReference>
<dbReference type="Gene3D" id="1.10.150.20">
    <property type="entry name" value="5' to 3' exonuclease, C-terminal subdomain"/>
    <property type="match status" value="2"/>
</dbReference>
<dbReference type="InterPro" id="IPR027417">
    <property type="entry name" value="P-loop_NTPase"/>
</dbReference>
<dbReference type="InterPro" id="IPR028989">
    <property type="entry name" value="RimP_N"/>
</dbReference>
<dbReference type="CDD" id="cd02134">
    <property type="entry name" value="KH-II_NusA_rpt1"/>
    <property type="match status" value="1"/>
</dbReference>
<dbReference type="CDD" id="cd22529">
    <property type="entry name" value="KH-II_NusA_rpt2"/>
    <property type="match status" value="1"/>
</dbReference>
<dbReference type="Pfam" id="PF22042">
    <property type="entry name" value="EF-G_D2"/>
    <property type="match status" value="1"/>
</dbReference>
<accession>A0A7R8W2L8</accession>
<dbReference type="Gene3D" id="3.30.1480.10">
    <property type="entry name" value="NusA, N-terminal domain"/>
    <property type="match status" value="1"/>
</dbReference>
<sequence>MQRASDKILQCVEPVVTALGYEFVGAEYGQGDNGNTLRVFIDKDGGVSLDDCAEVSRQLSAVLDVEEPIQSAYVLEVSSPGIDRPLFKRADFEKYTEADGVIMSKEILLVVDAVSNEKGVDEEIIFEALEAALASATRKKYAMDIDVRVAIDRATGDYKTYRRWEVLEDDAEQEFPLRQMGLSAANSEDGSLSVGEFVEEEIESVEFGRIAAQAAKQVIVQKVREAERSRIVEAFRDRVGEPVMGIVKRTERSGVYIDLGSNTEAFIPREDLIPREPIRAGDRIRGYLKDVRSEPRGPQLFVSRTAPEFLVELFKLEVPEVGQGVIEIKGAARDAGARAKIAVHSTDPRLDPVGACVGMRGSRVQTVSNELAGERIDIILWNENPAQYVINAMAPAEVKSIVVDEDSKSMNIAVDAEKLSLAIGRGGQNVRLASELTQWELNVMDESSADEKNEAEAREYIALFMSQLDVDEEVAQILVQEGFISVEEVAYVPHQELLDIDEFDEDIVNELRNRAQDALLTKAIASEEVLESSKPSDELLALDGLEERVAYSLAAGGVVTLDDLGELSIDELMEFEGMNEELAGKLIMKAREHWFQEDQLSEAGVKKGNETDTISDAEKKQLLTYLRRAHGKNDTPSGSKKITLRRKRVSELKVDSSGKKTVNVEVRGRRTYVKRSDNAPVEGNERQLRAQEELKRKQREAEELEAKRRAAEDSKRKELEDKARQKQEAEAEIQRKLDEEAARIQAAKEAELEAQRIAEAEAEMAKAAAASPRKEAPAKEKSKPAAARPAAARSSSAKSAKRSEPDEQRGQLHVKKDKSGKRKSKVRGGRRNVASNANVDAKHAFEKPTEAIVREVSIPETITVADLANRMAVKAAEVIKTMMGMGVMATINQVLDQDTATLVVEEMGHVVKITSVDDVEAALADRVKGSRSSDTVSRPPVVTVMGHVDHGKTSLLDYIRHSRVASSEAGGITQHIGAYHVKTDKGVITFLDTPGHAAFTAMRARGAKSTDIVVLIVAADDGVMPQTIEAVQHSRSADVPIIVAINKMDKEGADPERVKSELSQHDVLPEDWGGDVMFVPVSAHSGMGIEDLLDAILLQSELLELQAPIDVNAEGLVIEATLDKGRGPVATVLVQSGTLKKGDLIICGQEFGRVRAMFNESGLAVDSAGPSIPVQVLGLSKTPNAGDEFIVADNERAARELAALRQNKQRDVRLSERKPSKLEDVFSQIKDGEKTSLNLLVKTDVRGSFEALKDSLQGLSNDEINITVVGGGVGGITESDAHLAAASDAILIGFNTRADNSARKIIAEQDVELHYFSVIYDVIDLVKGVASGLLAPEIQERIIGLAEVKDVFKSPKYGSIAGSMVVDGVVRKEQPIRVLRDNVVIYEGELESLRRFKDDVTEVRMGTECGIGVKNYTDVRPGDQIEVYERKEVARTL</sequence>
<dbReference type="NCBIfam" id="TIGR00487">
    <property type="entry name" value="IF-2"/>
    <property type="match status" value="1"/>
</dbReference>
<dbReference type="GO" id="GO:0006353">
    <property type="term" value="P:DNA-templated transcription termination"/>
    <property type="evidence" value="ECO:0007669"/>
    <property type="project" value="UniProtKB-KW"/>
</dbReference>
<dbReference type="InterPro" id="IPR058582">
    <property type="entry name" value="KH_NusA_2nd"/>
</dbReference>
<dbReference type="GO" id="GO:0003700">
    <property type="term" value="F:DNA-binding transcription factor activity"/>
    <property type="evidence" value="ECO:0007669"/>
    <property type="project" value="InterPro"/>
</dbReference>
<keyword evidence="7" id="KW-0889">Transcription antitermination</keyword>
<dbReference type="Pfam" id="PF08529">
    <property type="entry name" value="NusA_N"/>
    <property type="match status" value="1"/>
</dbReference>
<dbReference type="Gene3D" id="3.40.50.10050">
    <property type="entry name" value="Translation initiation factor IF- 2, domain 3"/>
    <property type="match status" value="1"/>
</dbReference>
<dbReference type="SUPFAM" id="SSF50249">
    <property type="entry name" value="Nucleic acid-binding proteins"/>
    <property type="match status" value="1"/>
</dbReference>
<keyword evidence="2" id="KW-0806">Transcription termination</keyword>
<evidence type="ECO:0000256" key="10">
    <source>
        <dbReference type="ARBA" id="ARBA00023015"/>
    </source>
</evidence>
<dbReference type="HAMAP" id="MF_01077">
    <property type="entry name" value="RimP"/>
    <property type="match status" value="1"/>
</dbReference>
<dbReference type="FunFam" id="3.40.50.10050:FF:000001">
    <property type="entry name" value="Translation initiation factor IF-2"/>
    <property type="match status" value="1"/>
</dbReference>
<evidence type="ECO:0000256" key="14">
    <source>
        <dbReference type="ARBA" id="ARBA00044105"/>
    </source>
</evidence>
<name>A0A7R8W2L8_9CRUS</name>
<evidence type="ECO:0000256" key="5">
    <source>
        <dbReference type="ARBA" id="ARBA00022540"/>
    </source>
</evidence>
<dbReference type="InterPro" id="IPR035956">
    <property type="entry name" value="RimP_N_sf"/>
</dbReference>
<organism evidence="16">
    <name type="scientific">Cyprideis torosa</name>
    <dbReference type="NCBI Taxonomy" id="163714"/>
    <lineage>
        <taxon>Eukaryota</taxon>
        <taxon>Metazoa</taxon>
        <taxon>Ecdysozoa</taxon>
        <taxon>Arthropoda</taxon>
        <taxon>Crustacea</taxon>
        <taxon>Oligostraca</taxon>
        <taxon>Ostracoda</taxon>
        <taxon>Podocopa</taxon>
        <taxon>Podocopida</taxon>
        <taxon>Cytherocopina</taxon>
        <taxon>Cytheroidea</taxon>
        <taxon>Cytherideidae</taxon>
        <taxon>Cyprideis</taxon>
    </lineage>
</organism>
<dbReference type="InterPro" id="IPR036925">
    <property type="entry name" value="TIF_IF2_dom3_sf"/>
</dbReference>
<dbReference type="SUPFAM" id="SSF75420">
    <property type="entry name" value="YhbC-like, N-terminal domain"/>
    <property type="match status" value="1"/>
</dbReference>
<dbReference type="SUPFAM" id="SSF52156">
    <property type="entry name" value="Initiation factor IF2/eIF5b, domain 3"/>
    <property type="match status" value="1"/>
</dbReference>